<dbReference type="PANTHER" id="PTHR34039">
    <property type="entry name" value="UPF0102 PROTEIN YRAN"/>
    <property type="match status" value="1"/>
</dbReference>
<dbReference type="Proteomes" id="UP000019678">
    <property type="component" value="Unassembled WGS sequence"/>
</dbReference>
<dbReference type="Gene3D" id="3.40.1350.10">
    <property type="match status" value="1"/>
</dbReference>
<dbReference type="InterPro" id="IPR011335">
    <property type="entry name" value="Restrct_endonuc-II-like"/>
</dbReference>
<dbReference type="InterPro" id="IPR011856">
    <property type="entry name" value="tRNA_endonuc-like_dom_sf"/>
</dbReference>
<accession>A0A017TDU0</accession>
<gene>
    <name evidence="2" type="ORF">CAP_0172</name>
</gene>
<comment type="similarity">
    <text evidence="1">Belongs to the UPF0102 family.</text>
</comment>
<evidence type="ECO:0000313" key="3">
    <source>
        <dbReference type="Proteomes" id="UP000019678"/>
    </source>
</evidence>
<dbReference type="eggNOG" id="COG0792">
    <property type="taxonomic scope" value="Bacteria"/>
</dbReference>
<comment type="caution">
    <text evidence="2">The sequence shown here is derived from an EMBL/GenBank/DDBJ whole genome shotgun (WGS) entry which is preliminary data.</text>
</comment>
<name>A0A017TDU0_9BACT</name>
<dbReference type="PANTHER" id="PTHR34039:SF1">
    <property type="entry name" value="UPF0102 PROTEIN YRAN"/>
    <property type="match status" value="1"/>
</dbReference>
<dbReference type="AlphaFoldDB" id="A0A017TDU0"/>
<dbReference type="EMBL" id="ASRX01000010">
    <property type="protein sequence ID" value="EYF07419.1"/>
    <property type="molecule type" value="Genomic_DNA"/>
</dbReference>
<evidence type="ECO:0000256" key="1">
    <source>
        <dbReference type="ARBA" id="ARBA00006738"/>
    </source>
</evidence>
<organism evidence="2 3">
    <name type="scientific">Chondromyces apiculatus DSM 436</name>
    <dbReference type="NCBI Taxonomy" id="1192034"/>
    <lineage>
        <taxon>Bacteria</taxon>
        <taxon>Pseudomonadati</taxon>
        <taxon>Myxococcota</taxon>
        <taxon>Polyangia</taxon>
        <taxon>Polyangiales</taxon>
        <taxon>Polyangiaceae</taxon>
        <taxon>Chondromyces</taxon>
    </lineage>
</organism>
<evidence type="ECO:0008006" key="4">
    <source>
        <dbReference type="Google" id="ProtNLM"/>
    </source>
</evidence>
<dbReference type="STRING" id="1192034.CAP_0172"/>
<dbReference type="SUPFAM" id="SSF52980">
    <property type="entry name" value="Restriction endonuclease-like"/>
    <property type="match status" value="1"/>
</dbReference>
<evidence type="ECO:0000313" key="2">
    <source>
        <dbReference type="EMBL" id="EYF07419.1"/>
    </source>
</evidence>
<reference evidence="2 3" key="1">
    <citation type="submission" date="2013-05" db="EMBL/GenBank/DDBJ databases">
        <title>Genome assembly of Chondromyces apiculatus DSM 436.</title>
        <authorList>
            <person name="Sharma G."/>
            <person name="Khatri I."/>
            <person name="Kaur C."/>
            <person name="Mayilraj S."/>
            <person name="Subramanian S."/>
        </authorList>
    </citation>
    <scope>NUCLEOTIDE SEQUENCE [LARGE SCALE GENOMIC DNA]</scope>
    <source>
        <strain evidence="2 3">DSM 436</strain>
    </source>
</reference>
<protein>
    <recommendedName>
        <fullName evidence="4">Endonuclease</fullName>
    </recommendedName>
</protein>
<dbReference type="Pfam" id="PF02021">
    <property type="entry name" value="UPF0102"/>
    <property type="match status" value="1"/>
</dbReference>
<sequence>MVRHLTVLGLEILGVNVRVGRFEIDIVAREGEVIVVVEVRTRGAGSYVRALDSVTPQKRMRVRRAGTCLWRQRFSRMPGVERMRFDIAAVSFGPDGRVEIEHVRAAF</sequence>
<keyword evidence="3" id="KW-1185">Reference proteome</keyword>
<proteinExistence type="inferred from homology"/>
<dbReference type="GO" id="GO:0003676">
    <property type="term" value="F:nucleic acid binding"/>
    <property type="evidence" value="ECO:0007669"/>
    <property type="project" value="InterPro"/>
</dbReference>
<dbReference type="InterPro" id="IPR003509">
    <property type="entry name" value="UPF0102_YraN-like"/>
</dbReference>